<evidence type="ECO:0000313" key="3">
    <source>
        <dbReference type="Proteomes" id="UP000619479"/>
    </source>
</evidence>
<dbReference type="Gene3D" id="3.90.1200.10">
    <property type="match status" value="1"/>
</dbReference>
<dbReference type="InterPro" id="IPR052077">
    <property type="entry name" value="CcrZ_PhaseVar_Mediator"/>
</dbReference>
<sequence length="1152" mass="126371">MLQPRYRPGASRRPFVDREQALGAFQAILDQVGAADPATAVPAPVLTITGVGGIGKSRLLTEFGNRATGAHPQATLDLQIPSLGQQENALATLRAQFGAAGIDFPRFDIAYAVWWQRLHPNLRISKDGLALVEHSAILTEVLDQASGVPVFGASMRLVEWATRRVKKWRWMRTDEAIRELDTLTLTELADAVTYLFATELAQGGRARAPFLLFIDAYEALAGGAERLGNVTARDGWLRDLLGQLRHGVVVVAAREPLQWHRHHPDWGWRIHREHIEDLPMQHRMTLLEDSGVADVTARRVIAQASAGVPFYLHLAIDSGDPVGATPESVPVSTDTILERFCAHVDPAHVRLLELINVARVFDEKIFRRIAEEYGLPGHRLMWQSLTDYSFVSATGERHQLHQLMVHALRRRLDPAVTRDLHRLLHQVWDDRAVAASSSAETAAALREAAFHGMRAGSLAAIDLLRYADRILARGVQSEADGLRTDIQEHLATAEDTDSEQLNALVRLLSAEIALLRGDAATAGQATGEIPEQYDTEINARLAVAAAQADRILGNTARALGIYESVWRDATGQAASTAGLWAADLHMCQGRAAKAIGLVTELQRRTPAEDHELHGHLARLLALTYQFDFDYGPAAEHIARAHEHYRLAGSDVGVADVATNRTEILAHADPAAARVTAVEATRLQRVLGAVHELGKISTATAIACLRIGDLGAAHQALDEAGGYLESSGYRSGRARAELVRAFVFAREGRFTDAAGAATTAVQELRAVEVYPTLVLVAEFLLDWIDRPSPIVSEAARQARSALRADDRWERLEERIAAVGTGLLGAGEVPPDVLYRMALERGGESGYYNRNVGVAVPAGRRLVRIPLHGADDMDLRIWHEADVLAGIHDRVSGAPLLHFRTERPAFQIHEFIEGDLLDRAAPRGRPVPPGVLDDVVRLFGELSAVPREVMPPLPDGWPQDGDCPGFFDRLIEVTRRVHVRHHDVYRQLFREFGFPEDPLDQLTSGVPTLTGRGFTLLHCDVHRKNVIVSPTGCRFIDWELALWGDPVYDLASHLHKMGYLSAEEARLTALWAGVLGPANPTWQEDLGTYLAHERVKSAIVDTVRYAQAVASGAYSPEWVDDAIAKLVGKLDAAYAVWGDFRHADPAAVRRALGG</sequence>
<evidence type="ECO:0000313" key="2">
    <source>
        <dbReference type="EMBL" id="GID64931.1"/>
    </source>
</evidence>
<dbReference type="SUPFAM" id="SSF48452">
    <property type="entry name" value="TPR-like"/>
    <property type="match status" value="1"/>
</dbReference>
<comment type="caution">
    <text evidence="2">The sequence shown here is derived from an EMBL/GenBank/DDBJ whole genome shotgun (WGS) entry which is preliminary data.</text>
</comment>
<keyword evidence="3" id="KW-1185">Reference proteome</keyword>
<dbReference type="InterPro" id="IPR011009">
    <property type="entry name" value="Kinase-like_dom_sf"/>
</dbReference>
<gene>
    <name evidence="2" type="ORF">Acy02nite_28120</name>
</gene>
<accession>A0A919II94</accession>
<evidence type="ECO:0000259" key="1">
    <source>
        <dbReference type="Pfam" id="PF01636"/>
    </source>
</evidence>
<dbReference type="PANTHER" id="PTHR40086:SF1">
    <property type="entry name" value="CELL CYCLE REGULATOR CCRZ"/>
    <property type="match status" value="1"/>
</dbReference>
<protein>
    <recommendedName>
        <fullName evidence="1">Aminoglycoside phosphotransferase domain-containing protein</fullName>
    </recommendedName>
</protein>
<feature type="domain" description="Aminoglycoside phosphotransferase" evidence="1">
    <location>
        <begin position="842"/>
        <end position="1060"/>
    </location>
</feature>
<organism evidence="2 3">
    <name type="scientific">Actinoplanes cyaneus</name>
    <dbReference type="NCBI Taxonomy" id="52696"/>
    <lineage>
        <taxon>Bacteria</taxon>
        <taxon>Bacillati</taxon>
        <taxon>Actinomycetota</taxon>
        <taxon>Actinomycetes</taxon>
        <taxon>Micromonosporales</taxon>
        <taxon>Micromonosporaceae</taxon>
        <taxon>Actinoplanes</taxon>
    </lineage>
</organism>
<dbReference type="AlphaFoldDB" id="A0A919II94"/>
<proteinExistence type="predicted"/>
<dbReference type="InterPro" id="IPR011990">
    <property type="entry name" value="TPR-like_helical_dom_sf"/>
</dbReference>
<dbReference type="Proteomes" id="UP000619479">
    <property type="component" value="Unassembled WGS sequence"/>
</dbReference>
<name>A0A919II94_9ACTN</name>
<dbReference type="Pfam" id="PF01636">
    <property type="entry name" value="APH"/>
    <property type="match status" value="1"/>
</dbReference>
<reference evidence="2" key="1">
    <citation type="submission" date="2021-01" db="EMBL/GenBank/DDBJ databases">
        <title>Whole genome shotgun sequence of Actinoplanes cyaneus NBRC 14990.</title>
        <authorList>
            <person name="Komaki H."/>
            <person name="Tamura T."/>
        </authorList>
    </citation>
    <scope>NUCLEOTIDE SEQUENCE</scope>
    <source>
        <strain evidence="2">NBRC 14990</strain>
    </source>
</reference>
<dbReference type="RefSeq" id="WP_203740627.1">
    <property type="nucleotide sequence ID" value="NZ_BAAAUC010000044.1"/>
</dbReference>
<dbReference type="InterPro" id="IPR002575">
    <property type="entry name" value="Aminoglycoside_PTrfase"/>
</dbReference>
<dbReference type="EMBL" id="BOMH01000019">
    <property type="protein sequence ID" value="GID64931.1"/>
    <property type="molecule type" value="Genomic_DNA"/>
</dbReference>
<dbReference type="PANTHER" id="PTHR40086">
    <property type="entry name" value="PHOSPHOTRANSFERASE YTMP-RELATED"/>
    <property type="match status" value="1"/>
</dbReference>
<dbReference type="SUPFAM" id="SSF56112">
    <property type="entry name" value="Protein kinase-like (PK-like)"/>
    <property type="match status" value="1"/>
</dbReference>